<dbReference type="Proteomes" id="UP001165667">
    <property type="component" value="Unassembled WGS sequence"/>
</dbReference>
<keyword evidence="8 11" id="KW-1133">Transmembrane helix</keyword>
<evidence type="ECO:0000256" key="2">
    <source>
        <dbReference type="ARBA" id="ARBA00022475"/>
    </source>
</evidence>
<evidence type="ECO:0000256" key="6">
    <source>
        <dbReference type="ARBA" id="ARBA00022840"/>
    </source>
</evidence>
<keyword evidence="6 11" id="KW-0067">ATP-binding</keyword>
<evidence type="ECO:0000256" key="10">
    <source>
        <dbReference type="ARBA" id="ARBA00023136"/>
    </source>
</evidence>
<dbReference type="GO" id="GO:0005886">
    <property type="term" value="C:plasma membrane"/>
    <property type="evidence" value="ECO:0007669"/>
    <property type="project" value="UniProtKB-SubCell"/>
</dbReference>
<evidence type="ECO:0000256" key="12">
    <source>
        <dbReference type="SAM" id="MobiDB-lite"/>
    </source>
</evidence>
<evidence type="ECO:0000256" key="3">
    <source>
        <dbReference type="ARBA" id="ARBA00022538"/>
    </source>
</evidence>
<dbReference type="GO" id="GO:0008556">
    <property type="term" value="F:P-type potassium transmembrane transporter activity"/>
    <property type="evidence" value="ECO:0007669"/>
    <property type="project" value="InterPro"/>
</dbReference>
<keyword evidence="1 11" id="KW-0813">Transport</keyword>
<evidence type="ECO:0000256" key="5">
    <source>
        <dbReference type="ARBA" id="ARBA00022741"/>
    </source>
</evidence>
<dbReference type="PIRSF" id="PIRSF001296">
    <property type="entry name" value="K_ATPase_KdpC"/>
    <property type="match status" value="1"/>
</dbReference>
<evidence type="ECO:0000256" key="1">
    <source>
        <dbReference type="ARBA" id="ARBA00022448"/>
    </source>
</evidence>
<comment type="similarity">
    <text evidence="11">Belongs to the KdpC family.</text>
</comment>
<comment type="subcellular location">
    <subcellularLocation>
        <location evidence="11">Cell membrane</location>
        <topology evidence="11">Single-pass membrane protein</topology>
    </subcellularLocation>
</comment>
<feature type="compositionally biased region" description="Polar residues" evidence="12">
    <location>
        <begin position="91"/>
        <end position="103"/>
    </location>
</feature>
<feature type="region of interest" description="Disordered" evidence="12">
    <location>
        <begin position="67"/>
        <end position="103"/>
    </location>
</feature>
<keyword evidence="2 11" id="KW-1003">Cell membrane</keyword>
<dbReference type="RefSeq" id="WP_282588602.1">
    <property type="nucleotide sequence ID" value="NZ_JAMOIM010000043.1"/>
</dbReference>
<dbReference type="PANTHER" id="PTHR30042:SF2">
    <property type="entry name" value="POTASSIUM-TRANSPORTING ATPASE KDPC SUBUNIT"/>
    <property type="match status" value="1"/>
</dbReference>
<sequence>MLSQLRPAIAMIVLFTALTGIAYPLAITGIAQVAMKGPADGSMITRNGTVVGSALIGENFATDRFFQGRPSATSAPDPKDATKTVDAPYNAANSSGSNLGPTSQKLVDRVKASVAALGGSPAKSVAADAVTTSASGLDPDISPAYAAMQIGRVASARKLDAAKIQALVANNTVGSALFGNSRVQVLQLNVALEDLDPTPAAAAPAASSTTKPADNANAAAAPAAQ</sequence>
<dbReference type="PANTHER" id="PTHR30042">
    <property type="entry name" value="POTASSIUM-TRANSPORTING ATPASE C CHAIN"/>
    <property type="match status" value="1"/>
</dbReference>
<evidence type="ECO:0000313" key="13">
    <source>
        <dbReference type="EMBL" id="MCW6512226.1"/>
    </source>
</evidence>
<feature type="region of interest" description="Disordered" evidence="12">
    <location>
        <begin position="199"/>
        <end position="225"/>
    </location>
</feature>
<keyword evidence="9 11" id="KW-0406">Ion transport</keyword>
<name>A0AA42CN20_9HYPH</name>
<proteinExistence type="inferred from homology"/>
<evidence type="ECO:0000256" key="8">
    <source>
        <dbReference type="ARBA" id="ARBA00022989"/>
    </source>
</evidence>
<keyword evidence="7 11" id="KW-0630">Potassium</keyword>
<keyword evidence="10 11" id="KW-0472">Membrane</keyword>
<evidence type="ECO:0000256" key="7">
    <source>
        <dbReference type="ARBA" id="ARBA00022958"/>
    </source>
</evidence>
<evidence type="ECO:0000256" key="11">
    <source>
        <dbReference type="HAMAP-Rule" id="MF_00276"/>
    </source>
</evidence>
<keyword evidence="14" id="KW-1185">Reference proteome</keyword>
<dbReference type="HAMAP" id="MF_00276">
    <property type="entry name" value="KdpC"/>
    <property type="match status" value="1"/>
</dbReference>
<dbReference type="AlphaFoldDB" id="A0AA42CN20"/>
<evidence type="ECO:0000256" key="9">
    <source>
        <dbReference type="ARBA" id="ARBA00023065"/>
    </source>
</evidence>
<dbReference type="EMBL" id="JAMOIM010000043">
    <property type="protein sequence ID" value="MCW6512226.1"/>
    <property type="molecule type" value="Genomic_DNA"/>
</dbReference>
<evidence type="ECO:0000313" key="14">
    <source>
        <dbReference type="Proteomes" id="UP001165667"/>
    </source>
</evidence>
<dbReference type="InterPro" id="IPR003820">
    <property type="entry name" value="KdpC"/>
</dbReference>
<reference evidence="13" key="1">
    <citation type="submission" date="2022-05" db="EMBL/GenBank/DDBJ databases">
        <authorList>
            <person name="Pankratov T."/>
        </authorList>
    </citation>
    <scope>NUCLEOTIDE SEQUENCE</scope>
    <source>
        <strain evidence="13">BP6-180914</strain>
    </source>
</reference>
<keyword evidence="3 11" id="KW-0633">Potassium transport</keyword>
<dbReference type="NCBIfam" id="NF001454">
    <property type="entry name" value="PRK00315.1"/>
    <property type="match status" value="1"/>
</dbReference>
<dbReference type="GO" id="GO:0005524">
    <property type="term" value="F:ATP binding"/>
    <property type="evidence" value="ECO:0007669"/>
    <property type="project" value="UniProtKB-UniRule"/>
</dbReference>
<comment type="function">
    <text evidence="11">Part of the high-affinity ATP-driven potassium transport (or Kdp) system, which catalyzes the hydrolysis of ATP coupled with the electrogenic transport of potassium into the cytoplasm. This subunit acts as a catalytic chaperone that increases the ATP-binding affinity of the ATP-hydrolyzing subunit KdpB by the formation of a transient KdpB/KdpC/ATP ternary complex.</text>
</comment>
<dbReference type="NCBIfam" id="TIGR00681">
    <property type="entry name" value="kdpC"/>
    <property type="match status" value="1"/>
</dbReference>
<comment type="subunit">
    <text evidence="11">The system is composed of three essential subunits: KdpA, KdpB and KdpC.</text>
</comment>
<accession>A0AA42CN20</accession>
<gene>
    <name evidence="11 13" type="primary">kdpC</name>
    <name evidence="13" type="ORF">M8523_30335</name>
</gene>
<comment type="caution">
    <text evidence="13">The sequence shown here is derived from an EMBL/GenBank/DDBJ whole genome shotgun (WGS) entry which is preliminary data.</text>
</comment>
<dbReference type="Pfam" id="PF02669">
    <property type="entry name" value="KdpC"/>
    <property type="match status" value="1"/>
</dbReference>
<organism evidence="13 14">
    <name type="scientific">Lichenifustis flavocetrariae</name>
    <dbReference type="NCBI Taxonomy" id="2949735"/>
    <lineage>
        <taxon>Bacteria</taxon>
        <taxon>Pseudomonadati</taxon>
        <taxon>Pseudomonadota</taxon>
        <taxon>Alphaproteobacteria</taxon>
        <taxon>Hyphomicrobiales</taxon>
        <taxon>Lichenihabitantaceae</taxon>
        <taxon>Lichenifustis</taxon>
    </lineage>
</organism>
<keyword evidence="5 11" id="KW-0547">Nucleotide-binding</keyword>
<evidence type="ECO:0000256" key="4">
    <source>
        <dbReference type="ARBA" id="ARBA00022692"/>
    </source>
</evidence>
<protein>
    <recommendedName>
        <fullName evidence="11">Potassium-transporting ATPase KdpC subunit</fullName>
    </recommendedName>
    <alternativeName>
        <fullName evidence="11">ATP phosphohydrolase [potassium-transporting] C chain</fullName>
    </alternativeName>
    <alternativeName>
        <fullName evidence="11">Potassium-binding and translocating subunit C</fullName>
    </alternativeName>
    <alternativeName>
        <fullName evidence="11">Potassium-translocating ATPase C chain</fullName>
    </alternativeName>
</protein>
<keyword evidence="4 11" id="KW-0812">Transmembrane</keyword>